<protein>
    <submittedName>
        <fullName evidence="1">Uncharacterized protein</fullName>
    </submittedName>
</protein>
<keyword evidence="2" id="KW-1185">Reference proteome</keyword>
<organism evidence="1 2">
    <name type="scientific">Vineibacter terrae</name>
    <dbReference type="NCBI Taxonomy" id="2586908"/>
    <lineage>
        <taxon>Bacteria</taxon>
        <taxon>Pseudomonadati</taxon>
        <taxon>Pseudomonadota</taxon>
        <taxon>Alphaproteobacteria</taxon>
        <taxon>Hyphomicrobiales</taxon>
        <taxon>Vineibacter</taxon>
    </lineage>
</organism>
<evidence type="ECO:0000313" key="2">
    <source>
        <dbReference type="Proteomes" id="UP000321638"/>
    </source>
</evidence>
<dbReference type="AlphaFoldDB" id="A0A5C8P7I8"/>
<proteinExistence type="predicted"/>
<name>A0A5C8P7I8_9HYPH</name>
<gene>
    <name evidence="1" type="ORF">FHP25_39575</name>
</gene>
<dbReference type="RefSeq" id="WP_147852538.1">
    <property type="nucleotide sequence ID" value="NZ_VDUZ01000089.1"/>
</dbReference>
<reference evidence="1 2" key="1">
    <citation type="submission" date="2019-06" db="EMBL/GenBank/DDBJ databases">
        <title>New taxonomy in bacterial strain CC-CFT640, isolated from vineyard.</title>
        <authorList>
            <person name="Lin S.-Y."/>
            <person name="Tsai C.-F."/>
            <person name="Young C.-C."/>
        </authorList>
    </citation>
    <scope>NUCLEOTIDE SEQUENCE [LARGE SCALE GENOMIC DNA]</scope>
    <source>
        <strain evidence="1 2">CC-CFT640</strain>
    </source>
</reference>
<sequence>MCCERQRDIKELDDRIGEIECQVALQRDLIDWLESTGKDTSKAALGLAMLLVMLRQVLIARDTARRTSTIGR</sequence>
<dbReference type="EMBL" id="VDUZ01000089">
    <property type="protein sequence ID" value="TXL69301.1"/>
    <property type="molecule type" value="Genomic_DNA"/>
</dbReference>
<accession>A0A5C8P7I8</accession>
<comment type="caution">
    <text evidence="1">The sequence shown here is derived from an EMBL/GenBank/DDBJ whole genome shotgun (WGS) entry which is preliminary data.</text>
</comment>
<dbReference type="Proteomes" id="UP000321638">
    <property type="component" value="Unassembled WGS sequence"/>
</dbReference>
<evidence type="ECO:0000313" key="1">
    <source>
        <dbReference type="EMBL" id="TXL69301.1"/>
    </source>
</evidence>